<organism evidence="1">
    <name type="scientific">Leptolyngbya sp. NK1-12</name>
    <dbReference type="NCBI Taxonomy" id="2547451"/>
    <lineage>
        <taxon>Bacteria</taxon>
        <taxon>Bacillati</taxon>
        <taxon>Cyanobacteriota</taxon>
        <taxon>Cyanophyceae</taxon>
        <taxon>Leptolyngbyales</taxon>
        <taxon>Leptolyngbyaceae</taxon>
        <taxon>Leptolyngbya group</taxon>
        <taxon>Leptolyngbya</taxon>
    </lineage>
</organism>
<dbReference type="InterPro" id="IPR020354">
    <property type="entry name" value="Competence_nuclease_inhibitor"/>
</dbReference>
<dbReference type="Pfam" id="PF11033">
    <property type="entry name" value="ComJ"/>
    <property type="match status" value="1"/>
</dbReference>
<evidence type="ECO:0000313" key="2">
    <source>
        <dbReference type="EMBL" id="WNZ27890.1"/>
    </source>
</evidence>
<dbReference type="Gene3D" id="2.60.34.30">
    <property type="entry name" value="Competence, DNA-entry nuclease inhibitor, ComJ"/>
    <property type="match status" value="1"/>
</dbReference>
<dbReference type="InterPro" id="IPR038691">
    <property type="entry name" value="ComJ_sf"/>
</dbReference>
<gene>
    <name evidence="1" type="ORF">HJG54_28640</name>
    <name evidence="2" type="ORF">HJG54_34260</name>
</gene>
<reference evidence="1" key="1">
    <citation type="submission" date="2020-05" db="EMBL/GenBank/DDBJ databases">
        <authorList>
            <person name="Zhu T."/>
            <person name="Keshari N."/>
            <person name="Lu X."/>
        </authorList>
    </citation>
    <scope>NUCLEOTIDE SEQUENCE</scope>
    <source>
        <strain evidence="1">NK1-12</strain>
    </source>
</reference>
<proteinExistence type="predicted"/>
<dbReference type="AlphaFoldDB" id="A0AA97ANK2"/>
<dbReference type="EMBL" id="CP053587">
    <property type="protein sequence ID" value="WNZ26897.1"/>
    <property type="molecule type" value="Genomic_DNA"/>
</dbReference>
<dbReference type="EMBL" id="CP053587">
    <property type="protein sequence ID" value="WNZ27890.1"/>
    <property type="molecule type" value="Genomic_DNA"/>
</dbReference>
<evidence type="ECO:0000313" key="1">
    <source>
        <dbReference type="EMBL" id="WNZ26897.1"/>
    </source>
</evidence>
<name>A0AA97ANK2_9CYAN</name>
<sequence length="134" mass="14897">MATRECILWNTYSKYRVKIEVWLADHASIQEDTIRAIVVPFSVGSSGTVAVQSVIDRPGSSLVSIPEGNYALVFEAGVRAEYRQDPAYQGRKAALLPSWCRLTFIPQESVQPEILRADERLSPTYPLLMAAEPA</sequence>
<accession>A0AA97ANK2</accession>
<dbReference type="RefSeq" id="WP_316436413.1">
    <property type="nucleotide sequence ID" value="NZ_CP053587.1"/>
</dbReference>
<protein>
    <submittedName>
        <fullName evidence="1">Uncharacterized protein</fullName>
    </submittedName>
</protein>